<evidence type="ECO:0000256" key="9">
    <source>
        <dbReference type="SAM" id="Phobius"/>
    </source>
</evidence>
<dbReference type="PANTHER" id="PTHR33908:SF11">
    <property type="entry name" value="MEMBRANE PROTEIN"/>
    <property type="match status" value="1"/>
</dbReference>
<reference evidence="11" key="1">
    <citation type="journal article" date="2014" name="Int. J. Syst. Evol. Microbiol.">
        <title>Complete genome sequence of Corynebacterium casei LMG S-19264T (=DSM 44701T), isolated from a smear-ripened cheese.</title>
        <authorList>
            <consortium name="US DOE Joint Genome Institute (JGI-PGF)"/>
            <person name="Walter F."/>
            <person name="Albersmeier A."/>
            <person name="Kalinowski J."/>
            <person name="Ruckert C."/>
        </authorList>
    </citation>
    <scope>NUCLEOTIDE SEQUENCE</scope>
    <source>
        <strain evidence="11">CGMCC 1.15447</strain>
    </source>
</reference>
<evidence type="ECO:0000313" key="11">
    <source>
        <dbReference type="EMBL" id="GGA58388.1"/>
    </source>
</evidence>
<reference evidence="11" key="2">
    <citation type="submission" date="2020-09" db="EMBL/GenBank/DDBJ databases">
        <authorList>
            <person name="Sun Q."/>
            <person name="Zhou Y."/>
        </authorList>
    </citation>
    <scope>NUCLEOTIDE SEQUENCE</scope>
    <source>
        <strain evidence="11">CGMCC 1.15447</strain>
    </source>
</reference>
<evidence type="ECO:0000256" key="7">
    <source>
        <dbReference type="ARBA" id="ARBA00023136"/>
    </source>
</evidence>
<keyword evidence="6 9" id="KW-1133">Transmembrane helix</keyword>
<dbReference type="GO" id="GO:0009103">
    <property type="term" value="P:lipopolysaccharide biosynthetic process"/>
    <property type="evidence" value="ECO:0007669"/>
    <property type="project" value="UniProtKB-ARBA"/>
</dbReference>
<dbReference type="PANTHER" id="PTHR33908">
    <property type="entry name" value="MANNOSYLTRANSFERASE YKCB-RELATED"/>
    <property type="match status" value="1"/>
</dbReference>
<sequence length="668" mass="73870">MTVPSKTASRITIPLALLVVLILQLAHTSRANSVTWDEAHHLFDGYNIWTHHDYGLNPEVPPFAKLVAAAPLLPMHLFVPTVQDRSEQTEAFLDGKDFLFRNDANKLLFIARMTMAIFTVVLAVTIFAAGTEMLGPIAGLVALAFFVFDPNILAHGALVTTDVPIACCIFLALYLYYRYTRRPTLTRLLLVGLVTGLAMATKFTGLLVLPMLFLVAIAESVYGRDWRILIRRALAIIAVAFISYIVLWAFYGFRYNARPAGRELNPPLADYLKQVPDPHDSAHMALLARHHILPEAYIFGLANTKITEFADTSYFFGRIYRHGTRLYFPAALLIKSTLPFLILFAVGLALLIAGRLKRGLKPFILLAPPAFYFVVAMHSTMDIGYRHLLIIFPFLYIFIAAAAVVLMQMNRRWTFAIAALLLWQGVTSARVSPAYMAYANEAWGGPSHLHNYLGDANTDWGQQLKAAHQYLASHNIKDCWLAYFADGVVDTAYYGIPCKRLPTVETTAWLNLPMNVPPEIDGPILISDGVLAGIDYGDGALNPYEQFRELKPTAAIDYGLFVYDGHFKIPLASALVHATKAQHLLWGGNPGDALVEAQQAVALAPDSASVQTVLGDVLSKLNRPDEARQHYEQALNLTQTIKPELQTSLAAEVKGKLATLPTAEARTP</sequence>
<evidence type="ECO:0000259" key="10">
    <source>
        <dbReference type="Pfam" id="PF13231"/>
    </source>
</evidence>
<keyword evidence="12" id="KW-1185">Reference proteome</keyword>
<dbReference type="GO" id="GO:0016763">
    <property type="term" value="F:pentosyltransferase activity"/>
    <property type="evidence" value="ECO:0007669"/>
    <property type="project" value="TreeGrafter"/>
</dbReference>
<feature type="transmembrane region" description="Helical" evidence="9">
    <location>
        <begin position="116"/>
        <end position="146"/>
    </location>
</feature>
<dbReference type="Proteomes" id="UP000648801">
    <property type="component" value="Unassembled WGS sequence"/>
</dbReference>
<comment type="caution">
    <text evidence="11">The sequence shown here is derived from an EMBL/GenBank/DDBJ whole genome shotgun (WGS) entry which is preliminary data.</text>
</comment>
<evidence type="ECO:0000256" key="1">
    <source>
        <dbReference type="ARBA" id="ARBA00004651"/>
    </source>
</evidence>
<protein>
    <submittedName>
        <fullName evidence="11">Glycosyl transferase</fullName>
    </submittedName>
</protein>
<evidence type="ECO:0000256" key="5">
    <source>
        <dbReference type="ARBA" id="ARBA00022692"/>
    </source>
</evidence>
<feature type="transmembrane region" description="Helical" evidence="9">
    <location>
        <begin position="326"/>
        <end position="353"/>
    </location>
</feature>
<feature type="transmembrane region" description="Helical" evidence="9">
    <location>
        <begin position="359"/>
        <end position="376"/>
    </location>
</feature>
<dbReference type="InterPro" id="IPR011990">
    <property type="entry name" value="TPR-like_helical_dom_sf"/>
</dbReference>
<feature type="repeat" description="TPR" evidence="8">
    <location>
        <begin position="608"/>
        <end position="641"/>
    </location>
</feature>
<keyword evidence="2" id="KW-1003">Cell membrane</keyword>
<dbReference type="Pfam" id="PF13231">
    <property type="entry name" value="PMT_2"/>
    <property type="match status" value="1"/>
</dbReference>
<dbReference type="AlphaFoldDB" id="A0A916RJ56"/>
<keyword evidence="8" id="KW-0802">TPR repeat</keyword>
<evidence type="ECO:0000313" key="12">
    <source>
        <dbReference type="Proteomes" id="UP000648801"/>
    </source>
</evidence>
<dbReference type="GO" id="GO:0005886">
    <property type="term" value="C:plasma membrane"/>
    <property type="evidence" value="ECO:0007669"/>
    <property type="project" value="UniProtKB-SubCell"/>
</dbReference>
<evidence type="ECO:0000256" key="6">
    <source>
        <dbReference type="ARBA" id="ARBA00022989"/>
    </source>
</evidence>
<feature type="transmembrane region" description="Helical" evidence="9">
    <location>
        <begin position="229"/>
        <end position="253"/>
    </location>
</feature>
<feature type="transmembrane region" description="Helical" evidence="9">
    <location>
        <begin position="152"/>
        <end position="176"/>
    </location>
</feature>
<dbReference type="RefSeq" id="WP_188757937.1">
    <property type="nucleotide sequence ID" value="NZ_BMJB01000001.1"/>
</dbReference>
<keyword evidence="4 11" id="KW-0808">Transferase</keyword>
<evidence type="ECO:0000256" key="8">
    <source>
        <dbReference type="PROSITE-ProRule" id="PRU00339"/>
    </source>
</evidence>
<dbReference type="InterPro" id="IPR050297">
    <property type="entry name" value="LipidA_mod_glycosyltrf_83"/>
</dbReference>
<dbReference type="InterPro" id="IPR038731">
    <property type="entry name" value="RgtA/B/C-like"/>
</dbReference>
<evidence type="ECO:0000256" key="2">
    <source>
        <dbReference type="ARBA" id="ARBA00022475"/>
    </source>
</evidence>
<evidence type="ECO:0000256" key="4">
    <source>
        <dbReference type="ARBA" id="ARBA00022679"/>
    </source>
</evidence>
<dbReference type="Gene3D" id="1.25.40.10">
    <property type="entry name" value="Tetratricopeptide repeat domain"/>
    <property type="match status" value="1"/>
</dbReference>
<name>A0A916RJ56_9BACT</name>
<proteinExistence type="predicted"/>
<dbReference type="EMBL" id="BMJB01000001">
    <property type="protein sequence ID" value="GGA58388.1"/>
    <property type="molecule type" value="Genomic_DNA"/>
</dbReference>
<dbReference type="SUPFAM" id="SSF48452">
    <property type="entry name" value="TPR-like"/>
    <property type="match status" value="1"/>
</dbReference>
<evidence type="ECO:0000256" key="3">
    <source>
        <dbReference type="ARBA" id="ARBA00022676"/>
    </source>
</evidence>
<dbReference type="InterPro" id="IPR019734">
    <property type="entry name" value="TPR_rpt"/>
</dbReference>
<keyword evidence="5 9" id="KW-0812">Transmembrane</keyword>
<dbReference type="SMART" id="SM00028">
    <property type="entry name" value="TPR"/>
    <property type="match status" value="2"/>
</dbReference>
<keyword evidence="7 9" id="KW-0472">Membrane</keyword>
<comment type="subcellular location">
    <subcellularLocation>
        <location evidence="1">Cell membrane</location>
        <topology evidence="1">Multi-pass membrane protein</topology>
    </subcellularLocation>
</comment>
<dbReference type="PROSITE" id="PS50005">
    <property type="entry name" value="TPR"/>
    <property type="match status" value="1"/>
</dbReference>
<feature type="transmembrane region" description="Helical" evidence="9">
    <location>
        <begin position="188"/>
        <end position="217"/>
    </location>
</feature>
<feature type="transmembrane region" description="Helical" evidence="9">
    <location>
        <begin position="388"/>
        <end position="407"/>
    </location>
</feature>
<organism evidence="11 12">
    <name type="scientific">Edaphobacter acidisoli</name>
    <dbReference type="NCBI Taxonomy" id="2040573"/>
    <lineage>
        <taxon>Bacteria</taxon>
        <taxon>Pseudomonadati</taxon>
        <taxon>Acidobacteriota</taxon>
        <taxon>Terriglobia</taxon>
        <taxon>Terriglobales</taxon>
        <taxon>Acidobacteriaceae</taxon>
        <taxon>Edaphobacter</taxon>
    </lineage>
</organism>
<accession>A0A916RJ56</accession>
<feature type="domain" description="Glycosyltransferase RgtA/B/C/D-like" evidence="10">
    <location>
        <begin position="109"/>
        <end position="248"/>
    </location>
</feature>
<keyword evidence="3" id="KW-0328">Glycosyltransferase</keyword>
<gene>
    <name evidence="11" type="ORF">GCM10011507_07230</name>
</gene>